<dbReference type="Proteomes" id="UP001230188">
    <property type="component" value="Unassembled WGS sequence"/>
</dbReference>
<dbReference type="PRINTS" id="PR00081">
    <property type="entry name" value="GDHRDH"/>
</dbReference>
<accession>A0AAD7UL88</accession>
<dbReference type="AlphaFoldDB" id="A0AAD7UL88"/>
<dbReference type="InterPro" id="IPR036291">
    <property type="entry name" value="NAD(P)-bd_dom_sf"/>
</dbReference>
<comment type="caution">
    <text evidence="2">The sequence shown here is derived from an EMBL/GenBank/DDBJ whole genome shotgun (WGS) entry which is preliminary data.</text>
</comment>
<name>A0AAD7UL88_9STRA</name>
<evidence type="ECO:0000313" key="2">
    <source>
        <dbReference type="EMBL" id="KAJ8609841.1"/>
    </source>
</evidence>
<dbReference type="Gene3D" id="3.40.50.720">
    <property type="entry name" value="NAD(P)-binding Rossmann-like Domain"/>
    <property type="match status" value="1"/>
</dbReference>
<reference evidence="2" key="1">
    <citation type="submission" date="2023-01" db="EMBL/GenBank/DDBJ databases">
        <title>Metagenome sequencing of chrysophaentin producing Chrysophaeum taylorii.</title>
        <authorList>
            <person name="Davison J."/>
            <person name="Bewley C."/>
        </authorList>
    </citation>
    <scope>NUCLEOTIDE SEQUENCE</scope>
    <source>
        <strain evidence="2">NIES-1699</strain>
    </source>
</reference>
<dbReference type="PROSITE" id="PS00061">
    <property type="entry name" value="ADH_SHORT"/>
    <property type="match status" value="1"/>
</dbReference>
<organism evidence="2 3">
    <name type="scientific">Chrysophaeum taylorii</name>
    <dbReference type="NCBI Taxonomy" id="2483200"/>
    <lineage>
        <taxon>Eukaryota</taxon>
        <taxon>Sar</taxon>
        <taxon>Stramenopiles</taxon>
        <taxon>Ochrophyta</taxon>
        <taxon>Pelagophyceae</taxon>
        <taxon>Pelagomonadales</taxon>
        <taxon>Pelagomonadaceae</taxon>
        <taxon>Chrysophaeum</taxon>
    </lineage>
</organism>
<dbReference type="InterPro" id="IPR002347">
    <property type="entry name" value="SDR_fam"/>
</dbReference>
<protein>
    <submittedName>
        <fullName evidence="2">Uncharacterized protein</fullName>
    </submittedName>
</protein>
<dbReference type="PANTHER" id="PTHR44147:SF2">
    <property type="entry name" value="DEHYDROGENASE_REDUCTASE SDR FAMILY MEMBER 1"/>
    <property type="match status" value="1"/>
</dbReference>
<sequence>MRWWWCVAVVGACLSLSPCVSIVTGGSRGIGKGIALELGKAGATVYVVGRSSRGRQSVERSLPAGEDLTVEATAEAVTAAGGVGVAVALDATDDRALAQLAERVREEAGRLDVVACSAYSTPPSLEGPGFRDAFWRQGAAMWDACHGVGLRSAYVLCCEAAPLMVETAASGGRPIVAIVSSFGGQSYTFNVAYGVGKAATDRLVKDMAIQLAPVGIDAVSLYPGIVRTEGNLELDRRGEWADASGGLDLESGETPGFTGRALVKLLEQPPEIRRARSGTVQVVAELARELDFEDDGGRRPPSIRSLRFLVPNFVLTDAKLRTFPPSIAPFLKAARDRLVPDVLLPWSVFSGGPPPPPSSSSS</sequence>
<dbReference type="EMBL" id="JAQMWT010000129">
    <property type="protein sequence ID" value="KAJ8609841.1"/>
    <property type="molecule type" value="Genomic_DNA"/>
</dbReference>
<evidence type="ECO:0000256" key="1">
    <source>
        <dbReference type="SAM" id="SignalP"/>
    </source>
</evidence>
<dbReference type="InterPro" id="IPR020904">
    <property type="entry name" value="Sc_DH/Rdtase_CS"/>
</dbReference>
<dbReference type="SUPFAM" id="SSF51735">
    <property type="entry name" value="NAD(P)-binding Rossmann-fold domains"/>
    <property type="match status" value="1"/>
</dbReference>
<keyword evidence="3" id="KW-1185">Reference proteome</keyword>
<feature type="signal peptide" evidence="1">
    <location>
        <begin position="1"/>
        <end position="21"/>
    </location>
</feature>
<gene>
    <name evidence="2" type="ORF">CTAYLR_008132</name>
</gene>
<keyword evidence="1" id="KW-0732">Signal</keyword>
<feature type="chain" id="PRO_5042286526" evidence="1">
    <location>
        <begin position="22"/>
        <end position="362"/>
    </location>
</feature>
<proteinExistence type="predicted"/>
<dbReference type="PANTHER" id="PTHR44147">
    <property type="entry name" value="DEHYDROGENASE/REDUCTASE SDR FAMILY MEMBER 1"/>
    <property type="match status" value="1"/>
</dbReference>
<dbReference type="Pfam" id="PF00106">
    <property type="entry name" value="adh_short"/>
    <property type="match status" value="1"/>
</dbReference>
<evidence type="ECO:0000313" key="3">
    <source>
        <dbReference type="Proteomes" id="UP001230188"/>
    </source>
</evidence>